<evidence type="ECO:0000256" key="4">
    <source>
        <dbReference type="ARBA" id="ARBA00023175"/>
    </source>
</evidence>
<dbReference type="InterPro" id="IPR019821">
    <property type="entry name" value="Kinesin_motor_CS"/>
</dbReference>
<feature type="compositionally biased region" description="Basic and acidic residues" evidence="6">
    <location>
        <begin position="413"/>
        <end position="426"/>
    </location>
</feature>
<evidence type="ECO:0000313" key="9">
    <source>
        <dbReference type="Proteomes" id="UP001652625"/>
    </source>
</evidence>
<feature type="domain" description="Kinesin motor" evidence="8">
    <location>
        <begin position="4"/>
        <end position="359"/>
    </location>
</feature>
<keyword evidence="3" id="KW-0175">Coiled coil</keyword>
<name>A0ABM4CX44_HYDVU</name>
<dbReference type="InterPro" id="IPR000008">
    <property type="entry name" value="C2_dom"/>
</dbReference>
<dbReference type="Gene3D" id="3.40.850.10">
    <property type="entry name" value="Kinesin motor domain"/>
    <property type="match status" value="1"/>
</dbReference>
<evidence type="ECO:0000256" key="6">
    <source>
        <dbReference type="SAM" id="MobiDB-lite"/>
    </source>
</evidence>
<accession>A0ABM4CX44</accession>
<dbReference type="PANTHER" id="PTHR47117">
    <property type="entry name" value="STAR-RELATED LIPID TRANSFER PROTEIN 9"/>
    <property type="match status" value="1"/>
</dbReference>
<dbReference type="GeneID" id="100210574"/>
<protein>
    <submittedName>
        <fullName evidence="10">Kinesin-like protein KIF28 isoform X5</fullName>
    </submittedName>
</protein>
<dbReference type="SMART" id="SM00129">
    <property type="entry name" value="KISc"/>
    <property type="match status" value="1"/>
</dbReference>
<dbReference type="InterPro" id="IPR036961">
    <property type="entry name" value="Kinesin_motor_dom_sf"/>
</dbReference>
<dbReference type="PROSITE" id="PS50067">
    <property type="entry name" value="KINESIN_MOTOR_2"/>
    <property type="match status" value="1"/>
</dbReference>
<evidence type="ECO:0000259" key="7">
    <source>
        <dbReference type="PROSITE" id="PS50004"/>
    </source>
</evidence>
<dbReference type="Pfam" id="PF00225">
    <property type="entry name" value="Kinesin"/>
    <property type="match status" value="1"/>
</dbReference>
<dbReference type="InterPro" id="IPR000253">
    <property type="entry name" value="FHA_dom"/>
</dbReference>
<proteinExistence type="inferred from homology"/>
<dbReference type="SUPFAM" id="SSF52540">
    <property type="entry name" value="P-loop containing nucleoside triphosphate hydrolases"/>
    <property type="match status" value="1"/>
</dbReference>
<keyword evidence="4 5" id="KW-0505">Motor protein</keyword>
<dbReference type="SUPFAM" id="SSF49562">
    <property type="entry name" value="C2 domain (Calcium/lipid-binding domain, CaLB)"/>
    <property type="match status" value="1"/>
</dbReference>
<keyword evidence="2 5" id="KW-0067">ATP-binding</keyword>
<comment type="similarity">
    <text evidence="5">Belongs to the TRAFAC class myosin-kinesin ATPase superfamily. Kinesin family.</text>
</comment>
<dbReference type="Pfam" id="PF00498">
    <property type="entry name" value="FHA"/>
    <property type="match status" value="1"/>
</dbReference>
<evidence type="ECO:0000256" key="3">
    <source>
        <dbReference type="ARBA" id="ARBA00023054"/>
    </source>
</evidence>
<feature type="region of interest" description="Disordered" evidence="6">
    <location>
        <begin position="404"/>
        <end position="426"/>
    </location>
</feature>
<dbReference type="Pfam" id="PF12423">
    <property type="entry name" value="KIF1B"/>
    <property type="match status" value="1"/>
</dbReference>
<dbReference type="Gene3D" id="2.60.200.20">
    <property type="match status" value="1"/>
</dbReference>
<dbReference type="InterPro" id="IPR001752">
    <property type="entry name" value="Kinesin_motor_dom"/>
</dbReference>
<dbReference type="InterPro" id="IPR035892">
    <property type="entry name" value="C2_domain_sf"/>
</dbReference>
<keyword evidence="9" id="KW-1185">Reference proteome</keyword>
<dbReference type="CDD" id="cd22709">
    <property type="entry name" value="FHA_KIF28P"/>
    <property type="match status" value="1"/>
</dbReference>
<evidence type="ECO:0000256" key="5">
    <source>
        <dbReference type="PROSITE-ProRule" id="PRU00283"/>
    </source>
</evidence>
<evidence type="ECO:0000259" key="8">
    <source>
        <dbReference type="PROSITE" id="PS50067"/>
    </source>
</evidence>
<dbReference type="SUPFAM" id="SSF49879">
    <property type="entry name" value="SMAD/FHA domain"/>
    <property type="match status" value="1"/>
</dbReference>
<evidence type="ECO:0000256" key="2">
    <source>
        <dbReference type="ARBA" id="ARBA00022840"/>
    </source>
</evidence>
<reference evidence="10" key="1">
    <citation type="submission" date="2025-08" db="UniProtKB">
        <authorList>
            <consortium name="RefSeq"/>
        </authorList>
    </citation>
    <scope>IDENTIFICATION</scope>
</reference>
<dbReference type="CDD" id="cd00030">
    <property type="entry name" value="C2"/>
    <property type="match status" value="1"/>
</dbReference>
<dbReference type="InterPro" id="IPR027417">
    <property type="entry name" value="P-loop_NTPase"/>
</dbReference>
<feature type="binding site" evidence="5">
    <location>
        <begin position="106"/>
        <end position="113"/>
    </location>
    <ligand>
        <name>ATP</name>
        <dbReference type="ChEBI" id="CHEBI:30616"/>
    </ligand>
</feature>
<keyword evidence="1 5" id="KW-0547">Nucleotide-binding</keyword>
<sequence length="1014" mass="113698">MSENVKVAVRVRPFNSREKERNAVLCIKMSGNSTYISNPEEPNSGPRKFAFDYSYWSHDGFEEQPNGYLSPANPSYADQKAVFSDLGEDVLSNAWKGYNCSLFAYGQTGSGKSYSMVGYGVNLGIVPVTCERLFENISKKKSEGSSTEYQVKLSMMEIYNEQVRDLLNASTLTIKGGMKVRQDPKQGFYVDGLTMVPVASYNDINSKVEQGTKQRTVAATQMNATSSRAHTIVAINFSQKGKNELSGQNTTKTSVINLVDLAGSERADSTGATGDRLKEGSAINQSLSCLGNVIKVLADASSGKGQVLAPFRDSVLTKLLKNALGGNSKTVMIAALSPADINYEETLSTLRFADRAKSVKTSAVVNESPTDKLIRELREENAKLLEQLKAAKGDPKALAALAAQLSDGDDESSEKGDNKRGIDEAEVEEMKKKMEERLKRNQEDVEQMKKTWTERLKEEEAATKLKEEELKNEHKMKKTTAHLWNLNEDPQLTNMIIHFLKPGKYHVGNKKGNPPPEILFNGLSIQKDHAVIEHDGNTNKIKIVPNKEAKVVCNGIILVDECELRHGDRILFGNNHLFVLHHPKDADLLKKKEDAKKQGKTFEEVQPTFDQAQEEIAQNSGLFNYGNIGDHKDGKMSPQDLLLQEDLLKILPMINEANAMSEELDKKVSFEPVLVSPQARGEKEGRTEVKIKMLDLINDNEWIWDKNKFINRNFIMQEMYQNFTDGYPDWNVAKEKDPFWEAPDADVLIGSVHLYLQSLAYKIEFEETLAITDFKGKDIGQLFVHIMPCEASGKAVSEDEFVEDPTELIGKPLYCQMKISSARGLPKKFAKGESFCSYKLYMQNEATLTSVVKNTINPDFNHQKIFTFNPVTKSLVDYLMKSPLVIDVWGKQNGEVKNDNVNVSTRQLMNQDKVSNGHIKQNTADDDERYKLLCEINTYKRRAERMNKKLTRINEYVKERKAANQTTLELSKVEEIMLGPNRIDMQRFAAAANVVLATEKVRGKTPTSTACSVQ</sequence>
<feature type="domain" description="C2" evidence="7">
    <location>
        <begin position="795"/>
        <end position="923"/>
    </location>
</feature>
<dbReference type="Gene3D" id="2.60.40.150">
    <property type="entry name" value="C2 domain"/>
    <property type="match status" value="1"/>
</dbReference>
<evidence type="ECO:0000313" key="10">
    <source>
        <dbReference type="RefSeq" id="XP_065666522.1"/>
    </source>
</evidence>
<dbReference type="InterPro" id="IPR022140">
    <property type="entry name" value="Kinesin-like_KIF1-typ"/>
</dbReference>
<dbReference type="InterPro" id="IPR008984">
    <property type="entry name" value="SMAD_FHA_dom_sf"/>
</dbReference>
<dbReference type="Pfam" id="PF00168">
    <property type="entry name" value="C2"/>
    <property type="match status" value="1"/>
</dbReference>
<dbReference type="PROSITE" id="PS00411">
    <property type="entry name" value="KINESIN_MOTOR_1"/>
    <property type="match status" value="1"/>
</dbReference>
<gene>
    <name evidence="10" type="primary">LOC100210574</name>
</gene>
<organism evidence="9 10">
    <name type="scientific">Hydra vulgaris</name>
    <name type="common">Hydra</name>
    <name type="synonym">Hydra attenuata</name>
    <dbReference type="NCBI Taxonomy" id="6087"/>
    <lineage>
        <taxon>Eukaryota</taxon>
        <taxon>Metazoa</taxon>
        <taxon>Cnidaria</taxon>
        <taxon>Hydrozoa</taxon>
        <taxon>Hydroidolina</taxon>
        <taxon>Anthoathecata</taxon>
        <taxon>Aplanulata</taxon>
        <taxon>Hydridae</taxon>
        <taxon>Hydra</taxon>
    </lineage>
</organism>
<evidence type="ECO:0000256" key="1">
    <source>
        <dbReference type="ARBA" id="ARBA00022741"/>
    </source>
</evidence>
<dbReference type="PRINTS" id="PR00380">
    <property type="entry name" value="KINESINHEAVY"/>
</dbReference>
<dbReference type="RefSeq" id="XP_065666522.1">
    <property type="nucleotide sequence ID" value="XM_065810450.1"/>
</dbReference>
<dbReference type="Proteomes" id="UP001652625">
    <property type="component" value="Chromosome 11"/>
</dbReference>
<dbReference type="PROSITE" id="PS50004">
    <property type="entry name" value="C2"/>
    <property type="match status" value="1"/>
</dbReference>